<dbReference type="EMBL" id="JBHRTQ010000007">
    <property type="protein sequence ID" value="MFC3174067.1"/>
    <property type="molecule type" value="Genomic_DNA"/>
</dbReference>
<dbReference type="InterPro" id="IPR052898">
    <property type="entry name" value="ACAD10-like"/>
</dbReference>
<dbReference type="Gene3D" id="3.30.200.20">
    <property type="entry name" value="Phosphorylase Kinase, domain 1"/>
    <property type="match status" value="1"/>
</dbReference>
<dbReference type="SUPFAM" id="SSF56112">
    <property type="entry name" value="Protein kinase-like (PK-like)"/>
    <property type="match status" value="1"/>
</dbReference>
<reference evidence="3" key="1">
    <citation type="journal article" date="2019" name="Int. J. Syst. Evol. Microbiol.">
        <title>The Global Catalogue of Microorganisms (GCM) 10K type strain sequencing project: providing services to taxonomists for standard genome sequencing and annotation.</title>
        <authorList>
            <consortium name="The Broad Institute Genomics Platform"/>
            <consortium name="The Broad Institute Genome Sequencing Center for Infectious Disease"/>
            <person name="Wu L."/>
            <person name="Ma J."/>
        </authorList>
    </citation>
    <scope>NUCLEOTIDE SEQUENCE [LARGE SCALE GENOMIC DNA]</scope>
    <source>
        <strain evidence="3">KCTC 42984</strain>
    </source>
</reference>
<dbReference type="PANTHER" id="PTHR47829">
    <property type="entry name" value="HYDROLASE, PUTATIVE (AFU_ORTHOLOGUE AFUA_1G12880)-RELATED"/>
    <property type="match status" value="1"/>
</dbReference>
<sequence>MAGQVAGFRGPASVTRFAGGQSNPTFRVSTPGRDYVVRRQPFGQLVKGAHAVDREARVMLALGTVGFPAPRVLALCEDPVVIGSLFYVMELVEGRVFWDGTFSQVPHDERRLCMEAMVSTLAELHNVDPVAVGLGDFGRHGGYFARQVKRWSTQYREDPLAGTYADMDFLADWLADNIPAADATALVHGDFRCDNLIFHPEQPRVVAVLDWELSTLGDPLVDFAYHLMMYHVPDFVPWGLAGRDLAAFGLPGPEAYAARYCALTGRATLPDLRPYLVLNLFRFAAIVHGIKGRQLRGNAASAEASTLVDRLADFARIGRSLAD</sequence>
<feature type="domain" description="Aminoglycoside phosphotransferase" evidence="1">
    <location>
        <begin position="14"/>
        <end position="242"/>
    </location>
</feature>
<evidence type="ECO:0000313" key="2">
    <source>
        <dbReference type="EMBL" id="MFC3174067.1"/>
    </source>
</evidence>
<keyword evidence="3" id="KW-1185">Reference proteome</keyword>
<evidence type="ECO:0000313" key="3">
    <source>
        <dbReference type="Proteomes" id="UP001595604"/>
    </source>
</evidence>
<dbReference type="Gene3D" id="3.90.1200.10">
    <property type="match status" value="1"/>
</dbReference>
<proteinExistence type="predicted"/>
<protein>
    <submittedName>
        <fullName evidence="2">Phosphotransferase family protein</fullName>
    </submittedName>
</protein>
<dbReference type="InterPro" id="IPR041726">
    <property type="entry name" value="ACAD10_11_N"/>
</dbReference>
<dbReference type="Pfam" id="PF01636">
    <property type="entry name" value="APH"/>
    <property type="match status" value="1"/>
</dbReference>
<accession>A0ABV7IQ39</accession>
<organism evidence="2 3">
    <name type="scientific">Novosphingobium bradum</name>
    <dbReference type="NCBI Taxonomy" id="1737444"/>
    <lineage>
        <taxon>Bacteria</taxon>
        <taxon>Pseudomonadati</taxon>
        <taxon>Pseudomonadota</taxon>
        <taxon>Alphaproteobacteria</taxon>
        <taxon>Sphingomonadales</taxon>
        <taxon>Sphingomonadaceae</taxon>
        <taxon>Novosphingobium</taxon>
    </lineage>
</organism>
<dbReference type="Proteomes" id="UP001595604">
    <property type="component" value="Unassembled WGS sequence"/>
</dbReference>
<dbReference type="RefSeq" id="WP_379509441.1">
    <property type="nucleotide sequence ID" value="NZ_JBHRTQ010000007.1"/>
</dbReference>
<dbReference type="InterPro" id="IPR011009">
    <property type="entry name" value="Kinase-like_dom_sf"/>
</dbReference>
<name>A0ABV7IQ39_9SPHN</name>
<evidence type="ECO:0000259" key="1">
    <source>
        <dbReference type="Pfam" id="PF01636"/>
    </source>
</evidence>
<gene>
    <name evidence="2" type="ORF">ACFOD9_07385</name>
</gene>
<comment type="caution">
    <text evidence="2">The sequence shown here is derived from an EMBL/GenBank/DDBJ whole genome shotgun (WGS) entry which is preliminary data.</text>
</comment>
<dbReference type="InterPro" id="IPR002575">
    <property type="entry name" value="Aminoglycoside_PTrfase"/>
</dbReference>
<dbReference type="PANTHER" id="PTHR47829:SF1">
    <property type="entry name" value="HAD FAMILY PHOSPHATASE"/>
    <property type="match status" value="1"/>
</dbReference>
<dbReference type="CDD" id="cd05154">
    <property type="entry name" value="ACAD10_11_N-like"/>
    <property type="match status" value="1"/>
</dbReference>